<protein>
    <submittedName>
        <fullName evidence="3">TlpA family protein disulfide reductase</fullName>
    </submittedName>
</protein>
<dbReference type="GO" id="GO:0016209">
    <property type="term" value="F:antioxidant activity"/>
    <property type="evidence" value="ECO:0007669"/>
    <property type="project" value="InterPro"/>
</dbReference>
<sequence>MKKILKWLMVILVYLTYLQSDVAAQSVNIGKDPVIGEKFPEYEFEELDNSEKPKIDGGTYKGKWMVLDFWSEWCGSCIRSMPKMTKIQEQFKEKAKIIMVGTYANSKYSSVKSMKDIYARMVKSFGVNLTIAYDDKLETLLNVRRLPDIFIIDPDGILRARISTLTPEYLDAIMHGEKKTEGVDVNSKVNRNKAYVKFDANKPLLVADNGGNDSNFVFRSIIVPHSDLTPPYRLIFKPGRMEIIDVPLTVLYKFAMWGVGYWDIGDKQLYENCYSNPILSLKDSADFYTAVKLQKYYSYSFIYPVKHVNKKMNLADPKDNPALQSRILYELNSNFGYNVRTEKRMMPCYRLSYKSKGKKSIITFGGSQKYEKLKGSWAGIKLVNYPVKTLIEYIYYACRGSLGLDSAIPIINETGISENVDIEVWGTSFSDIQVDLERNGFSLKLDKKEMECVVISYR</sequence>
<dbReference type="PANTHER" id="PTHR42852:SF13">
    <property type="entry name" value="PROTEIN DIPZ"/>
    <property type="match status" value="1"/>
</dbReference>
<feature type="domain" description="Thioredoxin" evidence="2">
    <location>
        <begin position="33"/>
        <end position="179"/>
    </location>
</feature>
<reference evidence="3 4" key="1">
    <citation type="submission" date="2019-04" db="EMBL/GenBank/DDBJ databases">
        <title>Pedobacter sp. RP-3-15 sp. nov., isolated from Arctic soil.</title>
        <authorList>
            <person name="Dahal R.H."/>
            <person name="Kim D.-U."/>
        </authorList>
    </citation>
    <scope>NUCLEOTIDE SEQUENCE [LARGE SCALE GENOMIC DNA]</scope>
    <source>
        <strain evidence="3 4">RP-3-15</strain>
    </source>
</reference>
<keyword evidence="1" id="KW-0732">Signal</keyword>
<dbReference type="OrthoDB" id="793244at2"/>
<dbReference type="GO" id="GO:0016491">
    <property type="term" value="F:oxidoreductase activity"/>
    <property type="evidence" value="ECO:0007669"/>
    <property type="project" value="InterPro"/>
</dbReference>
<dbReference type="CDD" id="cd02966">
    <property type="entry name" value="TlpA_like_family"/>
    <property type="match status" value="1"/>
</dbReference>
<gene>
    <name evidence="3" type="ORF">FA047_16595</name>
</gene>
<evidence type="ECO:0000259" key="2">
    <source>
        <dbReference type="PROSITE" id="PS51352"/>
    </source>
</evidence>
<dbReference type="SUPFAM" id="SSF52833">
    <property type="entry name" value="Thioredoxin-like"/>
    <property type="match status" value="1"/>
</dbReference>
<organism evidence="3 4">
    <name type="scientific">Pedobacter frigoris</name>
    <dbReference type="NCBI Taxonomy" id="2571272"/>
    <lineage>
        <taxon>Bacteria</taxon>
        <taxon>Pseudomonadati</taxon>
        <taxon>Bacteroidota</taxon>
        <taxon>Sphingobacteriia</taxon>
        <taxon>Sphingobacteriales</taxon>
        <taxon>Sphingobacteriaceae</taxon>
        <taxon>Pedobacter</taxon>
    </lineage>
</organism>
<dbReference type="EMBL" id="SWBQ01000005">
    <property type="protein sequence ID" value="TKC04217.1"/>
    <property type="molecule type" value="Genomic_DNA"/>
</dbReference>
<dbReference type="InterPro" id="IPR000866">
    <property type="entry name" value="AhpC/TSA"/>
</dbReference>
<feature type="signal peptide" evidence="1">
    <location>
        <begin position="1"/>
        <end position="23"/>
    </location>
</feature>
<dbReference type="PROSITE" id="PS51352">
    <property type="entry name" value="THIOREDOXIN_2"/>
    <property type="match status" value="1"/>
</dbReference>
<dbReference type="InterPro" id="IPR050553">
    <property type="entry name" value="Thioredoxin_ResA/DsbE_sf"/>
</dbReference>
<comment type="caution">
    <text evidence="3">The sequence shown here is derived from an EMBL/GenBank/DDBJ whole genome shotgun (WGS) entry which is preliminary data.</text>
</comment>
<dbReference type="RefSeq" id="WP_136837210.1">
    <property type="nucleotide sequence ID" value="NZ_SWBQ01000005.1"/>
</dbReference>
<keyword evidence="4" id="KW-1185">Reference proteome</keyword>
<dbReference type="Gene3D" id="3.40.30.10">
    <property type="entry name" value="Glutaredoxin"/>
    <property type="match status" value="1"/>
</dbReference>
<evidence type="ECO:0000313" key="4">
    <source>
        <dbReference type="Proteomes" id="UP000307244"/>
    </source>
</evidence>
<name>A0A4U1CHV9_9SPHI</name>
<proteinExistence type="predicted"/>
<evidence type="ECO:0000313" key="3">
    <source>
        <dbReference type="EMBL" id="TKC04217.1"/>
    </source>
</evidence>
<dbReference type="InterPro" id="IPR013766">
    <property type="entry name" value="Thioredoxin_domain"/>
</dbReference>
<dbReference type="PANTHER" id="PTHR42852">
    <property type="entry name" value="THIOL:DISULFIDE INTERCHANGE PROTEIN DSBE"/>
    <property type="match status" value="1"/>
</dbReference>
<dbReference type="Proteomes" id="UP000307244">
    <property type="component" value="Unassembled WGS sequence"/>
</dbReference>
<feature type="chain" id="PRO_5020993246" evidence="1">
    <location>
        <begin position="24"/>
        <end position="458"/>
    </location>
</feature>
<dbReference type="AlphaFoldDB" id="A0A4U1CHV9"/>
<evidence type="ECO:0000256" key="1">
    <source>
        <dbReference type="SAM" id="SignalP"/>
    </source>
</evidence>
<accession>A0A4U1CHV9</accession>
<dbReference type="InterPro" id="IPR036249">
    <property type="entry name" value="Thioredoxin-like_sf"/>
</dbReference>
<dbReference type="Pfam" id="PF00578">
    <property type="entry name" value="AhpC-TSA"/>
    <property type="match status" value="1"/>
</dbReference>